<evidence type="ECO:0000256" key="5">
    <source>
        <dbReference type="ARBA" id="ARBA00022989"/>
    </source>
</evidence>
<dbReference type="GO" id="GO:0005886">
    <property type="term" value="C:plasma membrane"/>
    <property type="evidence" value="ECO:0007669"/>
    <property type="project" value="TreeGrafter"/>
</dbReference>
<sequence length="359" mass="40936">MEQPLITIVVPCFNEEEVLTDTMNKLENFLDTLARAKEVSPNSRILFVDDGSQDKTWELIYRKSIRSQYIRGLKLAGNVGHQNALLAGLFSAKTSSDCLVTIDADLQDDIEAIREFVSLYKQGCEVVYGVRAKRSSDTFFKRTTAEGFYKVMRRMGVNLVYNHADFRLMSRRAVEELEKYGEVNMFLRGIVPLIGLKSAKVYYDRKERLAGDTKYPIKKMLAFALDGITSFSVTPIRFVLLIGIVSFLVSMMFGSYFLFLKLFGQTETGWTSLITSIWLIGGLQLIALGLVGEYIGKIYNETKRRPKFIIDIDMINLGRKHEWEEVGQGDLEEQAGLEEEVLFERVGRGYEYGKHPETN</sequence>
<dbReference type="PANTHER" id="PTHR48090:SF1">
    <property type="entry name" value="PROPHAGE BACTOPRENOL GLUCOSYL TRANSFERASE HOMOLOG"/>
    <property type="match status" value="1"/>
</dbReference>
<evidence type="ECO:0000256" key="2">
    <source>
        <dbReference type="ARBA" id="ARBA00022676"/>
    </source>
</evidence>
<organism evidence="9 10">
    <name type="scientific">Mesobacillus campisalis</name>
    <dbReference type="NCBI Taxonomy" id="1408103"/>
    <lineage>
        <taxon>Bacteria</taxon>
        <taxon>Bacillati</taxon>
        <taxon>Bacillota</taxon>
        <taxon>Bacilli</taxon>
        <taxon>Bacillales</taxon>
        <taxon>Bacillaceae</taxon>
        <taxon>Mesobacillus</taxon>
    </lineage>
</organism>
<dbReference type="CDD" id="cd04187">
    <property type="entry name" value="DPM1_like_bac"/>
    <property type="match status" value="1"/>
</dbReference>
<evidence type="ECO:0000256" key="7">
    <source>
        <dbReference type="SAM" id="Phobius"/>
    </source>
</evidence>
<keyword evidence="10" id="KW-1185">Reference proteome</keyword>
<reference evidence="9 10" key="1">
    <citation type="submission" date="2015-04" db="EMBL/GenBank/DDBJ databases">
        <title>Taxonomic description and genome sequence of Bacillus campisalis sp. nov., a novel member of the genus Bacillus isolated from solar saltern.</title>
        <authorList>
            <person name="Mathan Kumar R."/>
            <person name="Kaur G."/>
            <person name="Kumar A."/>
            <person name="Singh N.K."/>
            <person name="Kaur N."/>
            <person name="Kumar N."/>
            <person name="Mayilraj S."/>
        </authorList>
    </citation>
    <scope>NUCLEOTIDE SEQUENCE [LARGE SCALE GENOMIC DNA]</scope>
    <source>
        <strain evidence="9 10">SA2-6</strain>
    </source>
</reference>
<dbReference type="Gene3D" id="3.90.550.10">
    <property type="entry name" value="Spore Coat Polysaccharide Biosynthesis Protein SpsA, Chain A"/>
    <property type="match status" value="1"/>
</dbReference>
<dbReference type="OrthoDB" id="9807778at2"/>
<comment type="subcellular location">
    <subcellularLocation>
        <location evidence="1">Membrane</location>
        <topology evidence="1">Multi-pass membrane protein</topology>
    </subcellularLocation>
</comment>
<gene>
    <name evidence="9" type="ORF">WQ57_07820</name>
</gene>
<feature type="transmembrane region" description="Helical" evidence="7">
    <location>
        <begin position="270"/>
        <end position="295"/>
    </location>
</feature>
<accession>A0A0M2SVB4</accession>
<dbReference type="InterPro" id="IPR050256">
    <property type="entry name" value="Glycosyltransferase_2"/>
</dbReference>
<evidence type="ECO:0000313" key="9">
    <source>
        <dbReference type="EMBL" id="KKK38504.1"/>
    </source>
</evidence>
<feature type="domain" description="Glycosyltransferase 2-like" evidence="8">
    <location>
        <begin position="7"/>
        <end position="177"/>
    </location>
</feature>
<keyword evidence="2" id="KW-0328">Glycosyltransferase</keyword>
<keyword evidence="6 7" id="KW-0472">Membrane</keyword>
<dbReference type="AlphaFoldDB" id="A0A0M2SVB4"/>
<evidence type="ECO:0000256" key="3">
    <source>
        <dbReference type="ARBA" id="ARBA00022679"/>
    </source>
</evidence>
<dbReference type="SUPFAM" id="SSF53448">
    <property type="entry name" value="Nucleotide-diphospho-sugar transferases"/>
    <property type="match status" value="1"/>
</dbReference>
<dbReference type="GO" id="GO:0016757">
    <property type="term" value="F:glycosyltransferase activity"/>
    <property type="evidence" value="ECO:0007669"/>
    <property type="project" value="UniProtKB-KW"/>
</dbReference>
<evidence type="ECO:0000256" key="4">
    <source>
        <dbReference type="ARBA" id="ARBA00022692"/>
    </source>
</evidence>
<evidence type="ECO:0000256" key="1">
    <source>
        <dbReference type="ARBA" id="ARBA00004141"/>
    </source>
</evidence>
<keyword evidence="3 9" id="KW-0808">Transferase</keyword>
<dbReference type="Proteomes" id="UP000034166">
    <property type="component" value="Unassembled WGS sequence"/>
</dbReference>
<dbReference type="EMBL" id="LAYY01000007">
    <property type="protein sequence ID" value="KKK38504.1"/>
    <property type="molecule type" value="Genomic_DNA"/>
</dbReference>
<name>A0A0M2SVB4_9BACI</name>
<evidence type="ECO:0000256" key="6">
    <source>
        <dbReference type="ARBA" id="ARBA00023136"/>
    </source>
</evidence>
<dbReference type="PATRIC" id="fig|1408103.3.peg.1764"/>
<dbReference type="RefSeq" id="WP_046523195.1">
    <property type="nucleotide sequence ID" value="NZ_LAYY01000007.1"/>
</dbReference>
<proteinExistence type="predicted"/>
<dbReference type="InterPro" id="IPR001173">
    <property type="entry name" value="Glyco_trans_2-like"/>
</dbReference>
<comment type="caution">
    <text evidence="9">The sequence shown here is derived from an EMBL/GenBank/DDBJ whole genome shotgun (WGS) entry which is preliminary data.</text>
</comment>
<dbReference type="PANTHER" id="PTHR48090">
    <property type="entry name" value="UNDECAPRENYL-PHOSPHATE 4-DEOXY-4-FORMAMIDO-L-ARABINOSE TRANSFERASE-RELATED"/>
    <property type="match status" value="1"/>
</dbReference>
<dbReference type="Pfam" id="PF00535">
    <property type="entry name" value="Glycos_transf_2"/>
    <property type="match status" value="1"/>
</dbReference>
<evidence type="ECO:0000259" key="8">
    <source>
        <dbReference type="Pfam" id="PF00535"/>
    </source>
</evidence>
<feature type="transmembrane region" description="Helical" evidence="7">
    <location>
        <begin position="238"/>
        <end position="258"/>
    </location>
</feature>
<keyword evidence="4 7" id="KW-0812">Transmembrane</keyword>
<protein>
    <submittedName>
        <fullName evidence="9">Glycosyltransferase</fullName>
    </submittedName>
</protein>
<dbReference type="InterPro" id="IPR029044">
    <property type="entry name" value="Nucleotide-diphossugar_trans"/>
</dbReference>
<evidence type="ECO:0000313" key="10">
    <source>
        <dbReference type="Proteomes" id="UP000034166"/>
    </source>
</evidence>
<keyword evidence="5 7" id="KW-1133">Transmembrane helix</keyword>